<sequence length="377" mass="41639">MIEQTVPVNAANRFAHIDAMRALAVGLVVIAHAGLGHIVPGGSGVTIFFAISGFIITLLVLKEWDRTEGFSVSSFYFRRLVKIAPPFVLAVVAPTLVYAIWNPVSWRDVLAQVFFVFNWTATDGTKSGVLPGSGVVWSLAIEEQFYLVFALVWVCLARSRRAPWVLAIVALLIALISSGLRVYLTVAGVETARIYYGSDTRMEGIALGVLAAVYYFRSPRGAIPMDRVRRALASDWALVAGGVVFVLTLLVRSPEFRDTLRYTLQALVACVVILYGLLPGDSVVRRTFYRFCSSRFVSLVGLASYSIYLVHLSLIYALEPYLAELPWFLRFGVSVVVGVGAGIAMYKVVEVPVHRWRTERDATRTRLRGVKVEQSVP</sequence>
<dbReference type="PANTHER" id="PTHR23028">
    <property type="entry name" value="ACETYLTRANSFERASE"/>
    <property type="match status" value="1"/>
</dbReference>
<feature type="transmembrane region" description="Helical" evidence="1">
    <location>
        <begin position="83"/>
        <end position="101"/>
    </location>
</feature>
<dbReference type="AlphaFoldDB" id="A0A934MF17"/>
<dbReference type="InterPro" id="IPR002656">
    <property type="entry name" value="Acyl_transf_3_dom"/>
</dbReference>
<feature type="transmembrane region" description="Helical" evidence="1">
    <location>
        <begin position="22"/>
        <end position="39"/>
    </location>
</feature>
<protein>
    <submittedName>
        <fullName evidence="3">Acyltransferase</fullName>
    </submittedName>
</protein>
<keyword evidence="1" id="KW-0812">Transmembrane</keyword>
<dbReference type="Pfam" id="PF01757">
    <property type="entry name" value="Acyl_transf_3"/>
    <property type="match status" value="1"/>
</dbReference>
<keyword evidence="4" id="KW-1185">Reference proteome</keyword>
<evidence type="ECO:0000259" key="2">
    <source>
        <dbReference type="Pfam" id="PF01757"/>
    </source>
</evidence>
<name>A0A934MF17_9MICO</name>
<dbReference type="RefSeq" id="WP_198734772.1">
    <property type="nucleotide sequence ID" value="NZ_JAEINH010000019.1"/>
</dbReference>
<gene>
    <name evidence="3" type="ORF">JAV76_14400</name>
</gene>
<dbReference type="InterPro" id="IPR050879">
    <property type="entry name" value="Acyltransferase_3"/>
</dbReference>
<keyword evidence="3" id="KW-0808">Transferase</keyword>
<feature type="transmembrane region" description="Helical" evidence="1">
    <location>
        <begin position="231"/>
        <end position="250"/>
    </location>
</feature>
<feature type="domain" description="Acyltransferase 3" evidence="2">
    <location>
        <begin position="17"/>
        <end position="346"/>
    </location>
</feature>
<dbReference type="EMBL" id="JAEINH010000019">
    <property type="protein sequence ID" value="MBI9116204.1"/>
    <property type="molecule type" value="Genomic_DNA"/>
</dbReference>
<dbReference type="Proteomes" id="UP000602087">
    <property type="component" value="Unassembled WGS sequence"/>
</dbReference>
<accession>A0A934MF17</accession>
<feature type="transmembrane region" description="Helical" evidence="1">
    <location>
        <begin position="45"/>
        <end position="62"/>
    </location>
</feature>
<comment type="caution">
    <text evidence="3">The sequence shown here is derived from an EMBL/GenBank/DDBJ whole genome shotgun (WGS) entry which is preliminary data.</text>
</comment>
<dbReference type="PANTHER" id="PTHR23028:SF53">
    <property type="entry name" value="ACYL_TRANSF_3 DOMAIN-CONTAINING PROTEIN"/>
    <property type="match status" value="1"/>
</dbReference>
<evidence type="ECO:0000313" key="4">
    <source>
        <dbReference type="Proteomes" id="UP000602087"/>
    </source>
</evidence>
<dbReference type="GO" id="GO:0016747">
    <property type="term" value="F:acyltransferase activity, transferring groups other than amino-acyl groups"/>
    <property type="evidence" value="ECO:0007669"/>
    <property type="project" value="InterPro"/>
</dbReference>
<organism evidence="3 4">
    <name type="scientific">Sanguibacter suaedae</name>
    <dbReference type="NCBI Taxonomy" id="2795737"/>
    <lineage>
        <taxon>Bacteria</taxon>
        <taxon>Bacillati</taxon>
        <taxon>Actinomycetota</taxon>
        <taxon>Actinomycetes</taxon>
        <taxon>Micrococcales</taxon>
        <taxon>Sanguibacteraceae</taxon>
        <taxon>Sanguibacter</taxon>
    </lineage>
</organism>
<keyword evidence="1" id="KW-1133">Transmembrane helix</keyword>
<proteinExistence type="predicted"/>
<feature type="transmembrane region" description="Helical" evidence="1">
    <location>
        <begin position="135"/>
        <end position="157"/>
    </location>
</feature>
<feature type="transmembrane region" description="Helical" evidence="1">
    <location>
        <begin position="204"/>
        <end position="219"/>
    </location>
</feature>
<reference evidence="3" key="1">
    <citation type="submission" date="2020-12" db="EMBL/GenBank/DDBJ databases">
        <title>Sanguibacter suaedae sp. nov., isolated from Suaeda aralocaspica.</title>
        <authorList>
            <person name="Ma Q."/>
        </authorList>
    </citation>
    <scope>NUCLEOTIDE SEQUENCE</scope>
    <source>
        <strain evidence="3">YZGR15</strain>
    </source>
</reference>
<keyword evidence="1" id="KW-0472">Membrane</keyword>
<feature type="transmembrane region" description="Helical" evidence="1">
    <location>
        <begin position="328"/>
        <end position="349"/>
    </location>
</feature>
<evidence type="ECO:0000256" key="1">
    <source>
        <dbReference type="SAM" id="Phobius"/>
    </source>
</evidence>
<feature type="transmembrane region" description="Helical" evidence="1">
    <location>
        <begin position="164"/>
        <end position="184"/>
    </location>
</feature>
<feature type="transmembrane region" description="Helical" evidence="1">
    <location>
        <begin position="262"/>
        <end position="284"/>
    </location>
</feature>
<dbReference type="GO" id="GO:0009103">
    <property type="term" value="P:lipopolysaccharide biosynthetic process"/>
    <property type="evidence" value="ECO:0007669"/>
    <property type="project" value="TreeGrafter"/>
</dbReference>
<keyword evidence="3" id="KW-0012">Acyltransferase</keyword>
<dbReference type="GO" id="GO:0016020">
    <property type="term" value="C:membrane"/>
    <property type="evidence" value="ECO:0007669"/>
    <property type="project" value="TreeGrafter"/>
</dbReference>
<evidence type="ECO:0000313" key="3">
    <source>
        <dbReference type="EMBL" id="MBI9116204.1"/>
    </source>
</evidence>
<feature type="transmembrane region" description="Helical" evidence="1">
    <location>
        <begin position="296"/>
        <end position="316"/>
    </location>
</feature>